<name>A0ACC0AXS4_CATRO</name>
<keyword evidence="2" id="KW-1185">Reference proteome</keyword>
<proteinExistence type="predicted"/>
<dbReference type="EMBL" id="CM044704">
    <property type="protein sequence ID" value="KAI5665561.1"/>
    <property type="molecule type" value="Genomic_DNA"/>
</dbReference>
<gene>
    <name evidence="1" type="ORF">M9H77_15414</name>
</gene>
<accession>A0ACC0AXS4</accession>
<protein>
    <submittedName>
        <fullName evidence="1">Uncharacterized protein</fullName>
    </submittedName>
</protein>
<organism evidence="1 2">
    <name type="scientific">Catharanthus roseus</name>
    <name type="common">Madagascar periwinkle</name>
    <name type="synonym">Vinca rosea</name>
    <dbReference type="NCBI Taxonomy" id="4058"/>
    <lineage>
        <taxon>Eukaryota</taxon>
        <taxon>Viridiplantae</taxon>
        <taxon>Streptophyta</taxon>
        <taxon>Embryophyta</taxon>
        <taxon>Tracheophyta</taxon>
        <taxon>Spermatophyta</taxon>
        <taxon>Magnoliopsida</taxon>
        <taxon>eudicotyledons</taxon>
        <taxon>Gunneridae</taxon>
        <taxon>Pentapetalae</taxon>
        <taxon>asterids</taxon>
        <taxon>lamiids</taxon>
        <taxon>Gentianales</taxon>
        <taxon>Apocynaceae</taxon>
        <taxon>Rauvolfioideae</taxon>
        <taxon>Vinceae</taxon>
        <taxon>Catharanthinae</taxon>
        <taxon>Catharanthus</taxon>
    </lineage>
</organism>
<sequence length="793" mass="92323">MKDKFLFNLPIIFFLLFALYIFNFYPPLTYLKSTAKHDINNGDSASAFVPIMAQEITNHHQTNSTTNQLQTERENCDLFKGKWVVDVEGPLYKNSSCKITYLDCFLHGRRDRDFLHWRWKPDHCELHRFDPRSFLDIVKGKTLAFIGDSLSRNQIESLLCLLSLEEAPVEVYKDTEDRFNTWQFPRHNFTIRALWSQFLVAASEIIINGSATGGFHLHLDKVDYKWAQNLPEINYAIFSGAHWFFRPNYLYEDGKLVGCVYCNSKETNLTDLGPGYAIRRAFRTAFNYVNDCENCSAGIVSFLRTYSPSHFENGSWNSGGSCNRTSPVIGEDNNGYISELRNIQIEEIEGAKKEGKKRFEVLDITRAMEMRADGHPGLHWRNKWMKGYSDCLHWCLPGPIDTWNQLLPEGFLLRDLNLASAEETNNEEAGTGEKENPKCDLFKGRWVPDEQGYTYYTNFSCTTIPFLRNCFLHGRVDRDFLHWRWKPDHCEIPRFNPRNFLALLRGKTMAFIGDSLARNQMESLLCLLSVEETPVEIYKDAEDKFTTWQFTRHNFTLMALWSQFLVTASDIVVNGSATGGFHLHLDKVDKNWADKLPVMDYAVFSDAHWFFRQNYLYEEGKLLGCVYCQVTNLKDLGPGYALRRAFQLAFKYINECKHCPRPIVTFLRTYSPAHFENGAWNMGGYCNRTRPVTEEEEDKNTNNWEFRDIQVEEIERARKEGEKRGNTFEVLDVTRAMDMRKDGHPGLHWGNKWMKGYNDCIHWCLPGPVDAWNEFLFEMLRTQTQQNPQLPLI</sequence>
<comment type="caution">
    <text evidence="1">The sequence shown here is derived from an EMBL/GenBank/DDBJ whole genome shotgun (WGS) entry which is preliminary data.</text>
</comment>
<dbReference type="Proteomes" id="UP001060085">
    <property type="component" value="Linkage Group LG04"/>
</dbReference>
<reference evidence="2" key="1">
    <citation type="journal article" date="2023" name="Nat. Plants">
        <title>Single-cell RNA sequencing provides a high-resolution roadmap for understanding the multicellular compartmentation of specialized metabolism.</title>
        <authorList>
            <person name="Sun S."/>
            <person name="Shen X."/>
            <person name="Li Y."/>
            <person name="Li Y."/>
            <person name="Wang S."/>
            <person name="Li R."/>
            <person name="Zhang H."/>
            <person name="Shen G."/>
            <person name="Guo B."/>
            <person name="Wei J."/>
            <person name="Xu J."/>
            <person name="St-Pierre B."/>
            <person name="Chen S."/>
            <person name="Sun C."/>
        </authorList>
    </citation>
    <scope>NUCLEOTIDE SEQUENCE [LARGE SCALE GENOMIC DNA]</scope>
</reference>
<evidence type="ECO:0000313" key="2">
    <source>
        <dbReference type="Proteomes" id="UP001060085"/>
    </source>
</evidence>
<evidence type="ECO:0000313" key="1">
    <source>
        <dbReference type="EMBL" id="KAI5665561.1"/>
    </source>
</evidence>